<organism evidence="7 8">
    <name type="scientific">Serratia marcescens subsp. marcescens Db11</name>
    <dbReference type="NCBI Taxonomy" id="273526"/>
    <lineage>
        <taxon>Bacteria</taxon>
        <taxon>Pseudomonadati</taxon>
        <taxon>Pseudomonadota</taxon>
        <taxon>Gammaproteobacteria</taxon>
        <taxon>Enterobacterales</taxon>
        <taxon>Yersiniaceae</taxon>
        <taxon>Serratia</taxon>
    </lineage>
</organism>
<dbReference type="InterPro" id="IPR029154">
    <property type="entry name" value="HIBADH-like_NADP-bd"/>
</dbReference>
<evidence type="ECO:0000259" key="6">
    <source>
        <dbReference type="Pfam" id="PF14833"/>
    </source>
</evidence>
<dbReference type="Gene3D" id="1.10.1040.10">
    <property type="entry name" value="N-(1-d-carboxylethyl)-l-norvaline Dehydrogenase, domain 2"/>
    <property type="match status" value="1"/>
</dbReference>
<dbReference type="InterPro" id="IPR006115">
    <property type="entry name" value="6PGDH_NADP-bd"/>
</dbReference>
<dbReference type="InterPro" id="IPR008927">
    <property type="entry name" value="6-PGluconate_DH-like_C_sf"/>
</dbReference>
<dbReference type="KEGG" id="smac:SMDB11_0668"/>
<proteinExistence type="predicted"/>
<dbReference type="PIRSF" id="PIRSF000103">
    <property type="entry name" value="HIBADH"/>
    <property type="match status" value="1"/>
</dbReference>
<evidence type="ECO:0000313" key="7">
    <source>
        <dbReference type="EMBL" id="CDG11251.1"/>
    </source>
</evidence>
<reference evidence="7 8" key="3">
    <citation type="journal article" date="2014" name="Genome Biol. Evol.">
        <title>Genome evolution and plasticity of Serratia marcescens, an important multidrug-resistant nosocomial pathogen.</title>
        <authorList>
            <person name="Iguchi A."/>
            <person name="Nagaya Y."/>
            <person name="Pradel E."/>
            <person name="Ooka T."/>
            <person name="Ogura Y."/>
            <person name="Katsura K."/>
            <person name="Kurokawa K."/>
            <person name="Oshima K."/>
            <person name="Hattori M."/>
            <person name="Parkhill J."/>
            <person name="Sebaihia M."/>
            <person name="Coulthurst S.J."/>
            <person name="Gotoh N."/>
            <person name="Thomson N.R."/>
            <person name="Ewbank J.J."/>
            <person name="Hayashi T."/>
        </authorList>
    </citation>
    <scope>NUCLEOTIDE SEQUENCE [LARGE SCALE GENOMIC DNA]</scope>
    <source>
        <strain evidence="7 8">Db11</strain>
    </source>
</reference>
<dbReference type="EMBL" id="HG326223">
    <property type="protein sequence ID" value="CDG11251.1"/>
    <property type="molecule type" value="Genomic_DNA"/>
</dbReference>
<accession>A0ABC9IFC8</accession>
<evidence type="ECO:0000256" key="2">
    <source>
        <dbReference type="ARBA" id="ARBA00023027"/>
    </source>
</evidence>
<reference evidence="8" key="2">
    <citation type="submission" date="2013-11" db="EMBL/GenBank/DDBJ databases">
        <title>Genome sequences of clinical and environmental isolates of Serratia marcescens.</title>
        <authorList>
            <person name="Iguchi A."/>
            <person name="Komatsu H."/>
            <person name="Nagaya Y."/>
            <person name="Ogura Y."/>
            <person name="Katsura K."/>
            <person name="Kurokawa K."/>
            <person name="Ooka T."/>
            <person name="Hattori M."/>
            <person name="Gotoh N."/>
            <person name="Thomson N."/>
            <person name="Hayashi T."/>
        </authorList>
    </citation>
    <scope>NUCLEOTIDE SEQUENCE [LARGE SCALE GENOMIC DNA]</scope>
    <source>
        <strain evidence="8">Db11</strain>
    </source>
</reference>
<evidence type="ECO:0000259" key="5">
    <source>
        <dbReference type="Pfam" id="PF03446"/>
    </source>
</evidence>
<dbReference type="PANTHER" id="PTHR43580">
    <property type="entry name" value="OXIDOREDUCTASE GLYR1-RELATED"/>
    <property type="match status" value="1"/>
</dbReference>
<feature type="domain" description="3-hydroxyisobutyrate dehydrogenase-like NAD-binding" evidence="6">
    <location>
        <begin position="165"/>
        <end position="284"/>
    </location>
</feature>
<feature type="chain" id="PRO_5044868309" evidence="4">
    <location>
        <begin position="18"/>
        <end position="292"/>
    </location>
</feature>
<dbReference type="InterPro" id="IPR051265">
    <property type="entry name" value="HIBADH-related_NP60_sf"/>
</dbReference>
<feature type="domain" description="6-phosphogluconate dehydrogenase NADP-binding" evidence="5">
    <location>
        <begin position="3"/>
        <end position="158"/>
    </location>
</feature>
<dbReference type="Gene3D" id="3.40.50.720">
    <property type="entry name" value="NAD(P)-binding Rossmann-like Domain"/>
    <property type="match status" value="1"/>
</dbReference>
<feature type="signal peptide" evidence="4">
    <location>
        <begin position="1"/>
        <end position="17"/>
    </location>
</feature>
<dbReference type="SUPFAM" id="SSF48179">
    <property type="entry name" value="6-phosphogluconate dehydrogenase C-terminal domain-like"/>
    <property type="match status" value="1"/>
</dbReference>
<dbReference type="SUPFAM" id="SSF51735">
    <property type="entry name" value="NAD(P)-binding Rossmann-fold domains"/>
    <property type="match status" value="1"/>
</dbReference>
<reference evidence="7 8" key="1">
    <citation type="submission" date="2013-06" db="EMBL/GenBank/DDBJ databases">
        <authorList>
            <person name="Aslett M."/>
        </authorList>
    </citation>
    <scope>NUCLEOTIDE SEQUENCE [LARGE SCALE GENOMIC DNA]</scope>
    <source>
        <strain evidence="7 8">Db11</strain>
    </source>
</reference>
<sequence length="292" mass="30269">MMKIGFAGLGGMGSAMATNLVQAGFALTVWNRSPQAAQPLVNAGARQAERPEQLADADVLITMLADDAATQQVVVDSGLLQRMKPGALHINMATISVELAKRLTTLHAEHGIGYLAAPVLGRIDVAAAGKLNILAAGDSERLKQAQPLFDALGQKTWHFGADPAQANVVKIATNFTLASAIEAMAEGSALVRNYGVSGADYLQMLSSTVFAAPAYQGYGALIAAEKYSPAGFRLALGLKDVGLALAAGADSHTPMPFAGVLKDNFLDAMAQGDADLDWAALAKVAARRAGLK</sequence>
<dbReference type="Pfam" id="PF03446">
    <property type="entry name" value="NAD_binding_2"/>
    <property type="match status" value="1"/>
</dbReference>
<dbReference type="InterPro" id="IPR036291">
    <property type="entry name" value="NAD(P)-bd_dom_sf"/>
</dbReference>
<evidence type="ECO:0000256" key="3">
    <source>
        <dbReference type="PIRSR" id="PIRSR000103-1"/>
    </source>
</evidence>
<dbReference type="Proteomes" id="UP000018979">
    <property type="component" value="Chromosome I"/>
</dbReference>
<dbReference type="InterPro" id="IPR015815">
    <property type="entry name" value="HIBADH-related"/>
</dbReference>
<dbReference type="AlphaFoldDB" id="A0ABC9IFC8"/>
<feature type="active site" evidence="3">
    <location>
        <position position="170"/>
    </location>
</feature>
<keyword evidence="4" id="KW-0732">Signal</keyword>
<gene>
    <name evidence="7" type="ORF">SMDB11_0668</name>
</gene>
<keyword evidence="1" id="KW-0560">Oxidoreductase</keyword>
<protein>
    <submittedName>
        <fullName evidence="7">Dehydrogenase</fullName>
    </submittedName>
</protein>
<evidence type="ECO:0000256" key="4">
    <source>
        <dbReference type="SAM" id="SignalP"/>
    </source>
</evidence>
<keyword evidence="2" id="KW-0520">NAD</keyword>
<dbReference type="InterPro" id="IPR013328">
    <property type="entry name" value="6PGD_dom2"/>
</dbReference>
<evidence type="ECO:0000256" key="1">
    <source>
        <dbReference type="ARBA" id="ARBA00023002"/>
    </source>
</evidence>
<dbReference type="Pfam" id="PF14833">
    <property type="entry name" value="NAD_binding_11"/>
    <property type="match status" value="1"/>
</dbReference>
<dbReference type="GO" id="GO:0016616">
    <property type="term" value="F:oxidoreductase activity, acting on the CH-OH group of donors, NAD or NADP as acceptor"/>
    <property type="evidence" value="ECO:0007669"/>
    <property type="project" value="UniProtKB-ARBA"/>
</dbReference>
<name>A0ABC9IFC8_SERMA</name>
<evidence type="ECO:0000313" key="8">
    <source>
        <dbReference type="Proteomes" id="UP000018979"/>
    </source>
</evidence>
<dbReference type="PANTHER" id="PTHR43580:SF2">
    <property type="entry name" value="CYTOKINE-LIKE NUCLEAR FACTOR N-PAC"/>
    <property type="match status" value="1"/>
</dbReference>